<evidence type="ECO:0000256" key="5">
    <source>
        <dbReference type="ARBA" id="ARBA00011944"/>
    </source>
</evidence>
<dbReference type="InterPro" id="IPR013785">
    <property type="entry name" value="Aldolase_TIM"/>
</dbReference>
<evidence type="ECO:0000256" key="8">
    <source>
        <dbReference type="ARBA" id="ARBA00022679"/>
    </source>
</evidence>
<dbReference type="Gene3D" id="3.20.20.70">
    <property type="entry name" value="Aldolase class I"/>
    <property type="match status" value="1"/>
</dbReference>
<evidence type="ECO:0000256" key="11">
    <source>
        <dbReference type="ARBA" id="ARBA00069173"/>
    </source>
</evidence>
<dbReference type="SUPFAM" id="SSF54675">
    <property type="entry name" value="Nicotinate/Quinolinate PRTase N-terminal domain-like"/>
    <property type="match status" value="1"/>
</dbReference>
<sequence length="286" mass="31443">MQHPLPNQKVIKRLVKYALREDIGSGDLTARLTPKKSLIDGKIITREVGVVCGTAWVDEVFRKVGKRHKTEIKIDWKVADGDQVEPNQVLCRFEGRAHPILSGERTALNILQTLSGTATIARTYADAIAHTKARLLDTRKTLPMMREAQKYAVLCGGGVNHRMGLYDGIIIKENHLRSGKSLERIVADAIASMPEGTLVELEVENMEELKRGLHAGAKRIMLDDFSLDDMREAVNLTGNQADLEASGGVTLSSIAAIAETGVDFISSGSITKHVRALDLSMLFDYQ</sequence>
<dbReference type="EC" id="2.4.2.19" evidence="5"/>
<dbReference type="GO" id="GO:0005737">
    <property type="term" value="C:cytoplasm"/>
    <property type="evidence" value="ECO:0007669"/>
    <property type="project" value="TreeGrafter"/>
</dbReference>
<keyword evidence="6" id="KW-0662">Pyridine nucleotide biosynthesis</keyword>
<dbReference type="Pfam" id="PF01729">
    <property type="entry name" value="QRPTase_C"/>
    <property type="match status" value="1"/>
</dbReference>
<evidence type="ECO:0000256" key="7">
    <source>
        <dbReference type="ARBA" id="ARBA00022676"/>
    </source>
</evidence>
<evidence type="ECO:0000256" key="10">
    <source>
        <dbReference type="ARBA" id="ARBA00047445"/>
    </source>
</evidence>
<dbReference type="PANTHER" id="PTHR32179">
    <property type="entry name" value="NICOTINATE-NUCLEOTIDE PYROPHOSPHORYLASE [CARBOXYLATING]"/>
    <property type="match status" value="1"/>
</dbReference>
<dbReference type="FunCoup" id="A0A395JGS2">
    <property type="interactions" value="568"/>
</dbReference>
<feature type="domain" description="Quinolinate phosphoribosyl transferase C-terminal" evidence="13">
    <location>
        <begin position="118"/>
        <end position="281"/>
    </location>
</feature>
<dbReference type="EMBL" id="QNRT01000004">
    <property type="protein sequence ID" value="RBP49106.1"/>
    <property type="molecule type" value="Genomic_DNA"/>
</dbReference>
<comment type="pathway">
    <text evidence="2">Cofactor biosynthesis; NAD(+) biosynthesis; nicotinate D-ribonucleotide from quinolinate: step 1/1.</text>
</comment>
<dbReference type="RefSeq" id="WP_113954977.1">
    <property type="nucleotide sequence ID" value="NZ_QNRT01000004.1"/>
</dbReference>
<dbReference type="InterPro" id="IPR036068">
    <property type="entry name" value="Nicotinate_pribotase-like_C"/>
</dbReference>
<evidence type="ECO:0000256" key="1">
    <source>
        <dbReference type="ARBA" id="ARBA00003237"/>
    </source>
</evidence>
<feature type="domain" description="Quinolinate phosphoribosyl transferase N-terminal" evidence="14">
    <location>
        <begin position="27"/>
        <end position="115"/>
    </location>
</feature>
<keyword evidence="8 12" id="KW-0808">Transferase</keyword>
<evidence type="ECO:0000256" key="9">
    <source>
        <dbReference type="ARBA" id="ARBA00033102"/>
    </source>
</evidence>
<dbReference type="AlphaFoldDB" id="A0A395JGS2"/>
<dbReference type="Pfam" id="PF02749">
    <property type="entry name" value="QRPTase_N"/>
    <property type="match status" value="1"/>
</dbReference>
<comment type="similarity">
    <text evidence="3 12">Belongs to the NadC/ModD family.</text>
</comment>
<comment type="function">
    <text evidence="1">Involved in the catabolism of quinolinic acid (QA).</text>
</comment>
<reference evidence="15 16" key="1">
    <citation type="submission" date="2018-06" db="EMBL/GenBank/DDBJ databases">
        <title>Genomic Encyclopedia of Type Strains, Phase IV (KMG-IV): sequencing the most valuable type-strain genomes for metagenomic binning, comparative biology and taxonomic classification.</title>
        <authorList>
            <person name="Goeker M."/>
        </authorList>
    </citation>
    <scope>NUCLEOTIDE SEQUENCE [LARGE SCALE GENOMIC DNA]</scope>
    <source>
        <strain evidence="15 16">DSM 24032</strain>
    </source>
</reference>
<evidence type="ECO:0000256" key="6">
    <source>
        <dbReference type="ARBA" id="ARBA00022642"/>
    </source>
</evidence>
<dbReference type="PIRSF" id="PIRSF006250">
    <property type="entry name" value="NadC_ModD"/>
    <property type="match status" value="1"/>
</dbReference>
<evidence type="ECO:0000313" key="16">
    <source>
        <dbReference type="Proteomes" id="UP000253083"/>
    </source>
</evidence>
<dbReference type="UniPathway" id="UPA00253">
    <property type="reaction ID" value="UER00331"/>
</dbReference>
<dbReference type="NCBIfam" id="TIGR00078">
    <property type="entry name" value="nadC"/>
    <property type="match status" value="1"/>
</dbReference>
<evidence type="ECO:0000256" key="3">
    <source>
        <dbReference type="ARBA" id="ARBA00009400"/>
    </source>
</evidence>
<evidence type="ECO:0000259" key="13">
    <source>
        <dbReference type="Pfam" id="PF01729"/>
    </source>
</evidence>
<dbReference type="InterPro" id="IPR037128">
    <property type="entry name" value="Quinolinate_PRibosylTase_N_sf"/>
</dbReference>
<proteinExistence type="inferred from homology"/>
<dbReference type="Proteomes" id="UP000253083">
    <property type="component" value="Unassembled WGS sequence"/>
</dbReference>
<comment type="caution">
    <text evidence="15">The sequence shown here is derived from an EMBL/GenBank/DDBJ whole genome shotgun (WGS) entry which is preliminary data.</text>
</comment>
<evidence type="ECO:0000256" key="2">
    <source>
        <dbReference type="ARBA" id="ARBA00004893"/>
    </source>
</evidence>
<dbReference type="CDD" id="cd01572">
    <property type="entry name" value="QPRTase"/>
    <property type="match status" value="1"/>
</dbReference>
<dbReference type="InterPro" id="IPR022412">
    <property type="entry name" value="Quinolinate_PRibosylTrfase_N"/>
</dbReference>
<dbReference type="GO" id="GO:0004514">
    <property type="term" value="F:nicotinate-nucleotide diphosphorylase (carboxylating) activity"/>
    <property type="evidence" value="ECO:0007669"/>
    <property type="project" value="UniProtKB-EC"/>
</dbReference>
<keyword evidence="16" id="KW-1185">Reference proteome</keyword>
<evidence type="ECO:0000313" key="15">
    <source>
        <dbReference type="EMBL" id="RBP49106.1"/>
    </source>
</evidence>
<accession>A0A395JGS2</accession>
<evidence type="ECO:0000259" key="14">
    <source>
        <dbReference type="Pfam" id="PF02749"/>
    </source>
</evidence>
<dbReference type="Gene3D" id="3.90.1170.20">
    <property type="entry name" value="Quinolinate phosphoribosyl transferase, N-terminal domain"/>
    <property type="match status" value="1"/>
</dbReference>
<keyword evidence="7 12" id="KW-0328">Glycosyltransferase</keyword>
<name>A0A395JGS2_9GAMM</name>
<protein>
    <recommendedName>
        <fullName evidence="11">Probable nicotinate-nucleotide pyrophosphorylase [carboxylating]</fullName>
        <ecNumber evidence="5">2.4.2.19</ecNumber>
    </recommendedName>
    <alternativeName>
        <fullName evidence="9">Quinolinate phosphoribosyltransferase [decarboxylating]</fullName>
    </alternativeName>
</protein>
<dbReference type="PANTHER" id="PTHR32179:SF3">
    <property type="entry name" value="NICOTINATE-NUCLEOTIDE PYROPHOSPHORYLASE [CARBOXYLATING]"/>
    <property type="match status" value="1"/>
</dbReference>
<dbReference type="FunFam" id="3.90.1170.20:FF:000001">
    <property type="entry name" value="Nicotinate-nucleotide diphosphorylase (Carboxylating)"/>
    <property type="match status" value="1"/>
</dbReference>
<dbReference type="FunFam" id="3.20.20.70:FF:000030">
    <property type="entry name" value="Nicotinate-nucleotide pyrophosphorylase, carboxylating"/>
    <property type="match status" value="1"/>
</dbReference>
<dbReference type="InterPro" id="IPR004393">
    <property type="entry name" value="NadC"/>
</dbReference>
<dbReference type="GO" id="GO:0009435">
    <property type="term" value="P:NAD+ biosynthetic process"/>
    <property type="evidence" value="ECO:0007669"/>
    <property type="project" value="UniProtKB-UniPathway"/>
</dbReference>
<comment type="catalytic activity">
    <reaction evidence="10">
        <text>nicotinate beta-D-ribonucleotide + CO2 + diphosphate = quinolinate + 5-phospho-alpha-D-ribose 1-diphosphate + 2 H(+)</text>
        <dbReference type="Rhea" id="RHEA:12733"/>
        <dbReference type="ChEBI" id="CHEBI:15378"/>
        <dbReference type="ChEBI" id="CHEBI:16526"/>
        <dbReference type="ChEBI" id="CHEBI:29959"/>
        <dbReference type="ChEBI" id="CHEBI:33019"/>
        <dbReference type="ChEBI" id="CHEBI:57502"/>
        <dbReference type="ChEBI" id="CHEBI:58017"/>
        <dbReference type="EC" id="2.4.2.19"/>
    </reaction>
</comment>
<gene>
    <name evidence="15" type="ORF">DFR28_10432</name>
</gene>
<organism evidence="15 16">
    <name type="scientific">Arenicella xantha</name>
    <dbReference type="NCBI Taxonomy" id="644221"/>
    <lineage>
        <taxon>Bacteria</taxon>
        <taxon>Pseudomonadati</taxon>
        <taxon>Pseudomonadota</taxon>
        <taxon>Gammaproteobacteria</taxon>
        <taxon>Arenicellales</taxon>
        <taxon>Arenicellaceae</taxon>
        <taxon>Arenicella</taxon>
    </lineage>
</organism>
<dbReference type="OrthoDB" id="9782546at2"/>
<comment type="subunit">
    <text evidence="4">Hexamer formed by 3 homodimers.</text>
</comment>
<evidence type="ECO:0000256" key="12">
    <source>
        <dbReference type="PIRNR" id="PIRNR006250"/>
    </source>
</evidence>
<dbReference type="SUPFAM" id="SSF51690">
    <property type="entry name" value="Nicotinate/Quinolinate PRTase C-terminal domain-like"/>
    <property type="match status" value="1"/>
</dbReference>
<dbReference type="InParanoid" id="A0A395JGS2"/>
<dbReference type="GO" id="GO:0034213">
    <property type="term" value="P:quinolinate catabolic process"/>
    <property type="evidence" value="ECO:0007669"/>
    <property type="project" value="TreeGrafter"/>
</dbReference>
<evidence type="ECO:0000256" key="4">
    <source>
        <dbReference type="ARBA" id="ARBA00011218"/>
    </source>
</evidence>
<dbReference type="InterPro" id="IPR027277">
    <property type="entry name" value="NadC/ModD"/>
</dbReference>
<dbReference type="InterPro" id="IPR002638">
    <property type="entry name" value="Quinolinate_PRibosylTrfase_C"/>
</dbReference>